<accession>A0A7W9KLN0</accession>
<protein>
    <submittedName>
        <fullName evidence="3">Lysophospholipase L1-like esterase</fullName>
    </submittedName>
</protein>
<feature type="signal peptide" evidence="1">
    <location>
        <begin position="1"/>
        <end position="23"/>
    </location>
</feature>
<reference evidence="3 4" key="1">
    <citation type="submission" date="2020-08" db="EMBL/GenBank/DDBJ databases">
        <title>Sequencing the genomes of 1000 actinobacteria strains.</title>
        <authorList>
            <person name="Klenk H.-P."/>
        </authorList>
    </citation>
    <scope>NUCLEOTIDE SEQUENCE [LARGE SCALE GENOMIC DNA]</scope>
    <source>
        <strain evidence="3 4">DSM 43851</strain>
    </source>
</reference>
<dbReference type="InterPro" id="IPR036514">
    <property type="entry name" value="SGNH_hydro_sf"/>
</dbReference>
<keyword evidence="1" id="KW-0732">Signal</keyword>
<dbReference type="Pfam" id="PF13472">
    <property type="entry name" value="Lipase_GDSL_2"/>
    <property type="match status" value="1"/>
</dbReference>
<evidence type="ECO:0000259" key="2">
    <source>
        <dbReference type="Pfam" id="PF13472"/>
    </source>
</evidence>
<name>A0A7W9KLN0_9PSEU</name>
<evidence type="ECO:0000256" key="1">
    <source>
        <dbReference type="SAM" id="SignalP"/>
    </source>
</evidence>
<keyword evidence="4" id="KW-1185">Reference proteome</keyword>
<dbReference type="AlphaFoldDB" id="A0A7W9KLN0"/>
<organism evidence="3 4">
    <name type="scientific">Kutzneria kofuensis</name>
    <dbReference type="NCBI Taxonomy" id="103725"/>
    <lineage>
        <taxon>Bacteria</taxon>
        <taxon>Bacillati</taxon>
        <taxon>Actinomycetota</taxon>
        <taxon>Actinomycetes</taxon>
        <taxon>Pseudonocardiales</taxon>
        <taxon>Pseudonocardiaceae</taxon>
        <taxon>Kutzneria</taxon>
    </lineage>
</organism>
<dbReference type="EMBL" id="JACHIR010000001">
    <property type="protein sequence ID" value="MBB5894841.1"/>
    <property type="molecule type" value="Genomic_DNA"/>
</dbReference>
<feature type="chain" id="PRO_5038940684" evidence="1">
    <location>
        <begin position="24"/>
        <end position="274"/>
    </location>
</feature>
<dbReference type="InterPro" id="IPR013830">
    <property type="entry name" value="SGNH_hydro"/>
</dbReference>
<dbReference type="SUPFAM" id="SSF52266">
    <property type="entry name" value="SGNH hydrolase"/>
    <property type="match status" value="1"/>
</dbReference>
<dbReference type="RefSeq" id="WP_184866712.1">
    <property type="nucleotide sequence ID" value="NZ_BAAAWY010000002.1"/>
</dbReference>
<evidence type="ECO:0000313" key="3">
    <source>
        <dbReference type="EMBL" id="MBB5894841.1"/>
    </source>
</evidence>
<gene>
    <name evidence="3" type="ORF">BJ998_006037</name>
</gene>
<dbReference type="Gene3D" id="3.40.50.1110">
    <property type="entry name" value="SGNH hydrolase"/>
    <property type="match status" value="1"/>
</dbReference>
<evidence type="ECO:0000313" key="4">
    <source>
        <dbReference type="Proteomes" id="UP000585638"/>
    </source>
</evidence>
<proteinExistence type="predicted"/>
<dbReference type="Proteomes" id="UP000585638">
    <property type="component" value="Unassembled WGS sequence"/>
</dbReference>
<feature type="domain" description="SGNH hydrolase-type esterase" evidence="2">
    <location>
        <begin position="34"/>
        <end position="259"/>
    </location>
</feature>
<comment type="caution">
    <text evidence="3">The sequence shown here is derived from an EMBL/GenBank/DDBJ whole genome shotgun (WGS) entry which is preliminary data.</text>
</comment>
<sequence length="274" mass="28390">MVKRWLLASATAAALVLASGATATASSAPIYLSLGDSLSVGVQPDAQGVSRPTDQGFDRDIAHGLRLTELGCPAETTTSMINGGVCAYPGAKSQLDAAVNFLSAHKGQVALVSVVIGATDVENCATPTGIDLNCVTQGIGAIQANLPVIVDRLRAAAPRAEFVGLNLYDPFLATFLQGEAGQQLARQSVPLTQQVNGVLAAAYGRYGVPVADVETAFHTTDFTPGANGIPRNVATICQDTFMCQPPPVGPNIHPNRAGYCVMAGAVLEKLFSRR</sequence>